<dbReference type="PRINTS" id="PR01543">
    <property type="entry name" value="ANATRNSFRASE"/>
</dbReference>
<name>A0ABQ3JZM3_9PSEU</name>
<protein>
    <submittedName>
        <fullName evidence="3">N-hydroxyarylamine O-acetyltransferase</fullName>
    </submittedName>
</protein>
<dbReference type="SUPFAM" id="SSF54001">
    <property type="entry name" value="Cysteine proteinases"/>
    <property type="match status" value="1"/>
</dbReference>
<sequence length="273" mass="29755">MVGMDIDAYLDRLGVARPAAPDLATLRHLQERHLAAVPFENLSSHLGEPVVLEEDALFAKIVGRRRGGFCYELNGLFAALLRSLGYEASLHAAQVFRPDGTLGPPLDHAAIVVSSDSGDWLVDVGFGRFSRHPLQLSAVDAQRDPDGEFLILDAPHGDVDVLLDGKPQYRLERRPRPLADFIPMAWWQTTSPESHFTQSLTCSRPTAQGRVTLSGAKLIETVDGVRNEVLLPSPEAIRLAYRVYFGMTLTRLPVSPGESPLTAGASQPDTALT</sequence>
<dbReference type="InterPro" id="IPR001447">
    <property type="entry name" value="Arylamine_N-AcTrfase"/>
</dbReference>
<dbReference type="Gene3D" id="2.40.128.150">
    <property type="entry name" value="Cysteine proteinases"/>
    <property type="match status" value="1"/>
</dbReference>
<accession>A0ABQ3JZM3</accession>
<dbReference type="PANTHER" id="PTHR11786:SF0">
    <property type="entry name" value="ARYLAMINE N-ACETYLTRANSFERASE 4-RELATED"/>
    <property type="match status" value="1"/>
</dbReference>
<dbReference type="InterPro" id="IPR038765">
    <property type="entry name" value="Papain-like_cys_pep_sf"/>
</dbReference>
<dbReference type="Proteomes" id="UP000649955">
    <property type="component" value="Unassembled WGS sequence"/>
</dbReference>
<reference evidence="4" key="1">
    <citation type="journal article" date="2019" name="Int. J. Syst. Evol. Microbiol.">
        <title>The Global Catalogue of Microorganisms (GCM) 10K type strain sequencing project: providing services to taxonomists for standard genome sequencing and annotation.</title>
        <authorList>
            <consortium name="The Broad Institute Genomics Platform"/>
            <consortium name="The Broad Institute Genome Sequencing Center for Infectious Disease"/>
            <person name="Wu L."/>
            <person name="Ma J."/>
        </authorList>
    </citation>
    <scope>NUCLEOTIDE SEQUENCE [LARGE SCALE GENOMIC DNA]</scope>
    <source>
        <strain evidence="4">CGMCC 4.7680</strain>
    </source>
</reference>
<dbReference type="Pfam" id="PF00797">
    <property type="entry name" value="Acetyltransf_2"/>
    <property type="match status" value="1"/>
</dbReference>
<evidence type="ECO:0000256" key="1">
    <source>
        <dbReference type="ARBA" id="ARBA00006547"/>
    </source>
</evidence>
<proteinExistence type="inferred from homology"/>
<comment type="similarity">
    <text evidence="1 2">Belongs to the arylamine N-acetyltransferase family.</text>
</comment>
<evidence type="ECO:0000256" key="2">
    <source>
        <dbReference type="RuleBase" id="RU003452"/>
    </source>
</evidence>
<keyword evidence="4" id="KW-1185">Reference proteome</keyword>
<dbReference type="Gene3D" id="3.30.2140.10">
    <property type="entry name" value="Arylamine N-acetyltransferase"/>
    <property type="match status" value="1"/>
</dbReference>
<dbReference type="EMBL" id="BNAW01000003">
    <property type="protein sequence ID" value="GHF97396.1"/>
    <property type="molecule type" value="Genomic_DNA"/>
</dbReference>
<dbReference type="PANTHER" id="PTHR11786">
    <property type="entry name" value="N-HYDROXYARYLAMINE O-ACETYLTRANSFERASE"/>
    <property type="match status" value="1"/>
</dbReference>
<evidence type="ECO:0000313" key="3">
    <source>
        <dbReference type="EMBL" id="GHF97396.1"/>
    </source>
</evidence>
<comment type="caution">
    <text evidence="3">The sequence shown here is derived from an EMBL/GenBank/DDBJ whole genome shotgun (WGS) entry which is preliminary data.</text>
</comment>
<gene>
    <name evidence="3" type="ORF">GCM10017567_09730</name>
</gene>
<organism evidence="3 4">
    <name type="scientific">Amycolatopsis bullii</name>
    <dbReference type="NCBI Taxonomy" id="941987"/>
    <lineage>
        <taxon>Bacteria</taxon>
        <taxon>Bacillati</taxon>
        <taxon>Actinomycetota</taxon>
        <taxon>Actinomycetes</taxon>
        <taxon>Pseudonocardiales</taxon>
        <taxon>Pseudonocardiaceae</taxon>
        <taxon>Amycolatopsis</taxon>
    </lineage>
</organism>
<evidence type="ECO:0000313" key="4">
    <source>
        <dbReference type="Proteomes" id="UP000649955"/>
    </source>
</evidence>